<accession>A0A3P8UME8</accession>
<protein>
    <recommendedName>
        <fullName evidence="3">Storkhead-box protein 1</fullName>
    </recommendedName>
</protein>
<dbReference type="PANTHER" id="PTHR22437">
    <property type="entry name" value="WINGED HELIX DOMAIN-CONTAINING PROTEIN"/>
    <property type="match status" value="1"/>
</dbReference>
<name>A0A3P8UME8_CYNSE</name>
<dbReference type="InParanoid" id="A0A3P8UME8"/>
<sequence length="190" mass="21304">MDKSLQIAPHSLALVLSHISTDEDGEDSQSSSSLTAVTPRAVLSVNFEQQHNVGYEVFANFKAVNMQHFWDKSLTRALSEIFFLGWIDEHVLLIQGKEVHLQVLRNGWTRRALTPPQGFHIKCIAQTEQVDPRTYSKISPRRPPYFQCPISLISTLTPPPLSRSLLPHQSGYVMCLPTHANGDATNGSWD</sequence>
<dbReference type="OMA" id="CLPTHAN"/>
<dbReference type="GO" id="GO:0005634">
    <property type="term" value="C:nucleus"/>
    <property type="evidence" value="ECO:0007669"/>
    <property type="project" value="TreeGrafter"/>
</dbReference>
<proteinExistence type="predicted"/>
<dbReference type="InterPro" id="IPR040126">
    <property type="entry name" value="STOX1/2"/>
</dbReference>
<reference evidence="1" key="2">
    <citation type="submission" date="2025-08" db="UniProtKB">
        <authorList>
            <consortium name="Ensembl"/>
        </authorList>
    </citation>
    <scope>IDENTIFICATION</scope>
</reference>
<dbReference type="PANTHER" id="PTHR22437:SF2">
    <property type="entry name" value="STORKHEAD-BOX PROTEIN 2"/>
    <property type="match status" value="1"/>
</dbReference>
<reference evidence="1 2" key="1">
    <citation type="journal article" date="2014" name="Nat. Genet.">
        <title>Whole-genome sequence of a flatfish provides insights into ZW sex chromosome evolution and adaptation to a benthic lifestyle.</title>
        <authorList>
            <person name="Chen S."/>
            <person name="Zhang G."/>
            <person name="Shao C."/>
            <person name="Huang Q."/>
            <person name="Liu G."/>
            <person name="Zhang P."/>
            <person name="Song W."/>
            <person name="An N."/>
            <person name="Chalopin D."/>
            <person name="Volff J.N."/>
            <person name="Hong Y."/>
            <person name="Li Q."/>
            <person name="Sha Z."/>
            <person name="Zhou H."/>
            <person name="Xie M."/>
            <person name="Yu Q."/>
            <person name="Liu Y."/>
            <person name="Xiang H."/>
            <person name="Wang N."/>
            <person name="Wu K."/>
            <person name="Yang C."/>
            <person name="Zhou Q."/>
            <person name="Liao X."/>
            <person name="Yang L."/>
            <person name="Hu Q."/>
            <person name="Zhang J."/>
            <person name="Meng L."/>
            <person name="Jin L."/>
            <person name="Tian Y."/>
            <person name="Lian J."/>
            <person name="Yang J."/>
            <person name="Miao G."/>
            <person name="Liu S."/>
            <person name="Liang Z."/>
            <person name="Yan F."/>
            <person name="Li Y."/>
            <person name="Sun B."/>
            <person name="Zhang H."/>
            <person name="Zhang J."/>
            <person name="Zhu Y."/>
            <person name="Du M."/>
            <person name="Zhao Y."/>
            <person name="Schartl M."/>
            <person name="Tang Q."/>
            <person name="Wang J."/>
        </authorList>
    </citation>
    <scope>NUCLEOTIDE SEQUENCE</scope>
</reference>
<dbReference type="AlphaFoldDB" id="A0A3P8UME8"/>
<reference evidence="1" key="3">
    <citation type="submission" date="2025-09" db="UniProtKB">
        <authorList>
            <consortium name="Ensembl"/>
        </authorList>
    </citation>
    <scope>IDENTIFICATION</scope>
</reference>
<dbReference type="GO" id="GO:0005737">
    <property type="term" value="C:cytoplasm"/>
    <property type="evidence" value="ECO:0007669"/>
    <property type="project" value="TreeGrafter"/>
</dbReference>
<evidence type="ECO:0000313" key="1">
    <source>
        <dbReference type="Ensembl" id="ENSCSEP00000003034.1"/>
    </source>
</evidence>
<evidence type="ECO:0000313" key="2">
    <source>
        <dbReference type="Proteomes" id="UP000265120"/>
    </source>
</evidence>
<dbReference type="GeneTree" id="ENSGT00520000055589"/>
<dbReference type="GO" id="GO:0006357">
    <property type="term" value="P:regulation of transcription by RNA polymerase II"/>
    <property type="evidence" value="ECO:0007669"/>
    <property type="project" value="InterPro"/>
</dbReference>
<keyword evidence="2" id="KW-1185">Reference proteome</keyword>
<dbReference type="Ensembl" id="ENSCSET00000003078.1">
    <property type="protein sequence ID" value="ENSCSEP00000003034.1"/>
    <property type="gene ID" value="ENSCSEG00000001991.1"/>
</dbReference>
<dbReference type="GO" id="GO:0000977">
    <property type="term" value="F:RNA polymerase II transcription regulatory region sequence-specific DNA binding"/>
    <property type="evidence" value="ECO:0007669"/>
    <property type="project" value="TreeGrafter"/>
</dbReference>
<dbReference type="Proteomes" id="UP000265120">
    <property type="component" value="Chromosome 9"/>
</dbReference>
<organism evidence="1 2">
    <name type="scientific">Cynoglossus semilaevis</name>
    <name type="common">Tongue sole</name>
    <dbReference type="NCBI Taxonomy" id="244447"/>
    <lineage>
        <taxon>Eukaryota</taxon>
        <taxon>Metazoa</taxon>
        <taxon>Chordata</taxon>
        <taxon>Craniata</taxon>
        <taxon>Vertebrata</taxon>
        <taxon>Euteleostomi</taxon>
        <taxon>Actinopterygii</taxon>
        <taxon>Neopterygii</taxon>
        <taxon>Teleostei</taxon>
        <taxon>Neoteleostei</taxon>
        <taxon>Acanthomorphata</taxon>
        <taxon>Carangaria</taxon>
        <taxon>Pleuronectiformes</taxon>
        <taxon>Pleuronectoidei</taxon>
        <taxon>Cynoglossidae</taxon>
        <taxon>Cynoglossinae</taxon>
        <taxon>Cynoglossus</taxon>
    </lineage>
</organism>
<evidence type="ECO:0008006" key="3">
    <source>
        <dbReference type="Google" id="ProtNLM"/>
    </source>
</evidence>